<feature type="transmembrane region" description="Helical" evidence="1">
    <location>
        <begin position="91"/>
        <end position="115"/>
    </location>
</feature>
<proteinExistence type="predicted"/>
<sequence>MGMQLPGELVSVLSVLGFEWPRGDEEELFQMGQTWLNFAGTMRGETAHATSQAQSVWEVNISETTAAFEQAWQAAKSPVNNINDAATVAELIGGGLMVCAGIILALKIAVIAQLVILAVQIAQAIATAAVTFGASLLEIPIFREITRRILDALLDKAIDQVLSGAMS</sequence>
<accession>A0A8J3NLB9</accession>
<name>A0A8J3NLB9_9ACTN</name>
<dbReference type="Proteomes" id="UP000601223">
    <property type="component" value="Unassembled WGS sequence"/>
</dbReference>
<dbReference type="RefSeq" id="WP_203747411.1">
    <property type="nucleotide sequence ID" value="NZ_BONF01000019.1"/>
</dbReference>
<dbReference type="InterPro" id="IPR057746">
    <property type="entry name" value="CpnT-like_N"/>
</dbReference>
<dbReference type="EMBL" id="BONF01000019">
    <property type="protein sequence ID" value="GIF82355.1"/>
    <property type="molecule type" value="Genomic_DNA"/>
</dbReference>
<dbReference type="AlphaFoldDB" id="A0A8J3NLB9"/>
<keyword evidence="1" id="KW-0472">Membrane</keyword>
<evidence type="ECO:0000313" key="4">
    <source>
        <dbReference type="Proteomes" id="UP000601223"/>
    </source>
</evidence>
<dbReference type="Pfam" id="PF25547">
    <property type="entry name" value="WXG100_2"/>
    <property type="match status" value="1"/>
</dbReference>
<evidence type="ECO:0000259" key="2">
    <source>
        <dbReference type="Pfam" id="PF25547"/>
    </source>
</evidence>
<keyword evidence="4" id="KW-1185">Reference proteome</keyword>
<organism evidence="3 4">
    <name type="scientific">Catellatospora bangladeshensis</name>
    <dbReference type="NCBI Taxonomy" id="310355"/>
    <lineage>
        <taxon>Bacteria</taxon>
        <taxon>Bacillati</taxon>
        <taxon>Actinomycetota</taxon>
        <taxon>Actinomycetes</taxon>
        <taxon>Micromonosporales</taxon>
        <taxon>Micromonosporaceae</taxon>
        <taxon>Catellatospora</taxon>
    </lineage>
</organism>
<feature type="domain" description="Outer membrane channel protein CpnT-like N-terminal" evidence="2">
    <location>
        <begin position="18"/>
        <end position="138"/>
    </location>
</feature>
<protein>
    <recommendedName>
        <fullName evidence="2">Outer membrane channel protein CpnT-like N-terminal domain-containing protein</fullName>
    </recommendedName>
</protein>
<feature type="transmembrane region" description="Helical" evidence="1">
    <location>
        <begin position="121"/>
        <end position="142"/>
    </location>
</feature>
<keyword evidence="1" id="KW-1133">Transmembrane helix</keyword>
<keyword evidence="1" id="KW-0812">Transmembrane</keyword>
<evidence type="ECO:0000256" key="1">
    <source>
        <dbReference type="SAM" id="Phobius"/>
    </source>
</evidence>
<comment type="caution">
    <text evidence="3">The sequence shown here is derived from an EMBL/GenBank/DDBJ whole genome shotgun (WGS) entry which is preliminary data.</text>
</comment>
<evidence type="ECO:0000313" key="3">
    <source>
        <dbReference type="EMBL" id="GIF82355.1"/>
    </source>
</evidence>
<reference evidence="3 4" key="1">
    <citation type="submission" date="2021-01" db="EMBL/GenBank/DDBJ databases">
        <title>Whole genome shotgun sequence of Catellatospora bangladeshensis NBRC 107357.</title>
        <authorList>
            <person name="Komaki H."/>
            <person name="Tamura T."/>
        </authorList>
    </citation>
    <scope>NUCLEOTIDE SEQUENCE [LARGE SCALE GENOMIC DNA]</scope>
    <source>
        <strain evidence="3 4">NBRC 107357</strain>
    </source>
</reference>
<gene>
    <name evidence="3" type="ORF">Cba03nite_37040</name>
</gene>